<evidence type="ECO:0000313" key="3">
    <source>
        <dbReference type="Proteomes" id="UP001596203"/>
    </source>
</evidence>
<evidence type="ECO:0000259" key="1">
    <source>
        <dbReference type="Pfam" id="PF22738"/>
    </source>
</evidence>
<dbReference type="InterPro" id="IPR054567">
    <property type="entry name" value="NNH7"/>
</dbReference>
<protein>
    <submittedName>
        <fullName evidence="2">NACHT domain-containing protein</fullName>
    </submittedName>
</protein>
<gene>
    <name evidence="2" type="ORF">ACFP2T_31090</name>
</gene>
<dbReference type="EMBL" id="JBHSPR010000032">
    <property type="protein sequence ID" value="MFC6020606.1"/>
    <property type="molecule type" value="Genomic_DNA"/>
</dbReference>
<organism evidence="2 3">
    <name type="scientific">Plantactinospora solaniradicis</name>
    <dbReference type="NCBI Taxonomy" id="1723736"/>
    <lineage>
        <taxon>Bacteria</taxon>
        <taxon>Bacillati</taxon>
        <taxon>Actinomycetota</taxon>
        <taxon>Actinomycetes</taxon>
        <taxon>Micromonosporales</taxon>
        <taxon>Micromonosporaceae</taxon>
        <taxon>Plantactinospora</taxon>
    </lineage>
</organism>
<accession>A0ABW1KFV8</accession>
<dbReference type="Pfam" id="PF22738">
    <property type="entry name" value="NNH7"/>
    <property type="match status" value="1"/>
</dbReference>
<dbReference type="Gene3D" id="3.40.50.300">
    <property type="entry name" value="P-loop containing nucleotide triphosphate hydrolases"/>
    <property type="match status" value="1"/>
</dbReference>
<dbReference type="RefSeq" id="WP_377428072.1">
    <property type="nucleotide sequence ID" value="NZ_JBHSPR010000032.1"/>
</dbReference>
<reference evidence="3" key="1">
    <citation type="journal article" date="2019" name="Int. J. Syst. Evol. Microbiol.">
        <title>The Global Catalogue of Microorganisms (GCM) 10K type strain sequencing project: providing services to taxonomists for standard genome sequencing and annotation.</title>
        <authorList>
            <consortium name="The Broad Institute Genomics Platform"/>
            <consortium name="The Broad Institute Genome Sequencing Center for Infectious Disease"/>
            <person name="Wu L."/>
            <person name="Ma J."/>
        </authorList>
    </citation>
    <scope>NUCLEOTIDE SEQUENCE [LARGE SCALE GENOMIC DNA]</scope>
    <source>
        <strain evidence="3">ZS-35-S2</strain>
    </source>
</reference>
<evidence type="ECO:0000313" key="2">
    <source>
        <dbReference type="EMBL" id="MFC6020606.1"/>
    </source>
</evidence>
<comment type="caution">
    <text evidence="2">The sequence shown here is derived from an EMBL/GenBank/DDBJ whole genome shotgun (WGS) entry which is preliminary data.</text>
</comment>
<sequence length="1100" mass="121127">MLTYADAARLLGGGRSPVVTALDKLTSGALLGAVVAAPAVLALFDAKTEFIRLSHELIGKLTERRAGLSRYGRTERLAAAHRVVVVSAFFEALAAADLPFRFEDLELTGREQAAIAGVRRTDQSLLGSLFAEGVPTPSPQQPYEQFHAALNGYFTEVAEGLKAFVAGLAAWERLENSRRAAFRAVLRTLPFRALDRYQELFGRLAADFPEVGFWAGLREHAGTRAEVREVATALADLERLLRDASFGRIPDERRSGLAKAYAAELDRSVVESGDVPTGIRVPTLGVGYVPPLCRVAELGLAARPSEESWWSDQPVRDDLSEFLTGYLTNPRAVEAPLLVLGQPGSGKSVLTRVLAARLPAADFLPVRVVLRDVPAAADLQEQVEYAVRAATGERLDWPALARSAGDALPVVLLDGFDELLQATGVSQTDYLVKVAAFQRREADQGRPVVVVVTSRTSVADRARPPEGTIALRLEPFDEARVAAWLANWNAVNADEFAARGVTPLDLTTVLAHRELAEQPLLLLMLALYDADGNALRSAGELRQDQLYERLLRRFARREVVKHRPGLPERELDRAVDEELRRLSVVAFAMFNRNAQWVTEPQLEADLGALFGPPPAPGTADLRAPLRHAEIVLGRFFFVHRARALRDDDPLETYEFLHATFGEFLVARLTGQVLTDIAAREAATTMSLVGGPTDDDLLHALLSYAALSGRAPILGFMRGLMAGVDDERREDLIDLLVRLFQAVHHSRPARRFDSYQPHGLPVPARHAAYSVNLLLLAICAAGTLYGSRLYPGRNVVPCWHRETLLWQSQLSSQDWSSLVETLGLDRLWGDDGSREIALYLVPDPTEVTIPAVDPHWTYDITPVPRQTGPHLIRDSHSFGELARRAHLQCAIEGDVLIHALEPAATVPRGINEFVAVSPSQAASVVRQLVTFLMPPKEARTVAQRHHDYQRFVHTLARLRDPMAERWFVELLLSRLASNLELPAAMSVDIIESLDPRLLLEGRTADRLMRCGLAFLGRDQVVDRRLGALIAMHLRPCYSEGDERLAAEALVRLVETGSASEVNALLTPPEVEGILSGRPDLRLRYERALGHAPSHSEARRPE</sequence>
<dbReference type="Proteomes" id="UP001596203">
    <property type="component" value="Unassembled WGS sequence"/>
</dbReference>
<name>A0ABW1KFV8_9ACTN</name>
<feature type="domain" description="NACHT N-terminal Helical" evidence="1">
    <location>
        <begin position="2"/>
        <end position="219"/>
    </location>
</feature>
<dbReference type="InterPro" id="IPR027417">
    <property type="entry name" value="P-loop_NTPase"/>
</dbReference>
<keyword evidence="3" id="KW-1185">Reference proteome</keyword>
<proteinExistence type="predicted"/>
<dbReference type="SUPFAM" id="SSF52540">
    <property type="entry name" value="P-loop containing nucleoside triphosphate hydrolases"/>
    <property type="match status" value="1"/>
</dbReference>